<name>A0A840SN62_9RHOB</name>
<dbReference type="PIRSF" id="PIRSF015582">
    <property type="entry name" value="Cit_lyase_B"/>
    <property type="match status" value="1"/>
</dbReference>
<reference evidence="8 9" key="1">
    <citation type="submission" date="2020-08" db="EMBL/GenBank/DDBJ databases">
        <title>Genomic Encyclopedia of Type Strains, Phase IV (KMG-IV): sequencing the most valuable type-strain genomes for metagenomic binning, comparative biology and taxonomic classification.</title>
        <authorList>
            <person name="Goeker M."/>
        </authorList>
    </citation>
    <scope>NUCLEOTIDE SEQUENCE [LARGE SCALE GENOMIC DNA]</scope>
    <source>
        <strain evidence="8 9">DSM 101730</strain>
    </source>
</reference>
<dbReference type="InterPro" id="IPR005000">
    <property type="entry name" value="Aldolase/citrate-lyase_domain"/>
</dbReference>
<feature type="binding site" evidence="5">
    <location>
        <position position="128"/>
    </location>
    <ligand>
        <name>substrate</name>
    </ligand>
</feature>
<keyword evidence="4 6" id="KW-0460">Magnesium</keyword>
<evidence type="ECO:0000313" key="9">
    <source>
        <dbReference type="Proteomes" id="UP000549457"/>
    </source>
</evidence>
<gene>
    <name evidence="8" type="ORF">HNP73_000683</name>
</gene>
<dbReference type="GO" id="GO:0006107">
    <property type="term" value="P:oxaloacetate metabolic process"/>
    <property type="evidence" value="ECO:0007669"/>
    <property type="project" value="TreeGrafter"/>
</dbReference>
<evidence type="ECO:0000256" key="2">
    <source>
        <dbReference type="ARBA" id="ARBA00005568"/>
    </source>
</evidence>
<dbReference type="AlphaFoldDB" id="A0A840SN62"/>
<dbReference type="Pfam" id="PF03328">
    <property type="entry name" value="HpcH_HpaI"/>
    <property type="match status" value="1"/>
</dbReference>
<dbReference type="InterPro" id="IPR015813">
    <property type="entry name" value="Pyrv/PenolPyrv_kinase-like_dom"/>
</dbReference>
<proteinExistence type="inferred from homology"/>
<dbReference type="GO" id="GO:0000287">
    <property type="term" value="F:magnesium ion binding"/>
    <property type="evidence" value="ECO:0007669"/>
    <property type="project" value="TreeGrafter"/>
</dbReference>
<dbReference type="PANTHER" id="PTHR32308:SF10">
    <property type="entry name" value="CITRATE LYASE SUBUNIT BETA"/>
    <property type="match status" value="1"/>
</dbReference>
<evidence type="ECO:0000256" key="1">
    <source>
        <dbReference type="ARBA" id="ARBA00001946"/>
    </source>
</evidence>
<dbReference type="RefSeq" id="WP_184147101.1">
    <property type="nucleotide sequence ID" value="NZ_JACHFM010000001.1"/>
</dbReference>
<evidence type="ECO:0000256" key="3">
    <source>
        <dbReference type="ARBA" id="ARBA00022723"/>
    </source>
</evidence>
<evidence type="ECO:0000256" key="4">
    <source>
        <dbReference type="ARBA" id="ARBA00022842"/>
    </source>
</evidence>
<feature type="binding site" evidence="5">
    <location>
        <position position="70"/>
    </location>
    <ligand>
        <name>substrate</name>
    </ligand>
</feature>
<comment type="cofactor">
    <cofactor evidence="1">
        <name>Mg(2+)</name>
        <dbReference type="ChEBI" id="CHEBI:18420"/>
    </cofactor>
</comment>
<comment type="caution">
    <text evidence="8">The sequence shown here is derived from an EMBL/GenBank/DDBJ whole genome shotgun (WGS) entry which is preliminary data.</text>
</comment>
<dbReference type="InterPro" id="IPR011206">
    <property type="entry name" value="Citrate_lyase_beta/mcl1/mcl2"/>
</dbReference>
<organism evidence="8 9">
    <name type="scientific">Amaricoccus macauensis</name>
    <dbReference type="NCBI Taxonomy" id="57001"/>
    <lineage>
        <taxon>Bacteria</taxon>
        <taxon>Pseudomonadati</taxon>
        <taxon>Pseudomonadota</taxon>
        <taxon>Alphaproteobacteria</taxon>
        <taxon>Rhodobacterales</taxon>
        <taxon>Paracoccaceae</taxon>
        <taxon>Amaricoccus</taxon>
    </lineage>
</organism>
<feature type="domain" description="HpcH/HpaI aldolase/citrate lyase" evidence="7">
    <location>
        <begin position="9"/>
        <end position="223"/>
    </location>
</feature>
<dbReference type="PANTHER" id="PTHR32308">
    <property type="entry name" value="LYASE BETA SUBUNIT, PUTATIVE (AFU_ORTHOLOGUE AFUA_4G13030)-RELATED"/>
    <property type="match status" value="1"/>
</dbReference>
<protein>
    <submittedName>
        <fullName evidence="8">Citrate lyase beta subunit</fullName>
    </submittedName>
</protein>
<dbReference type="EMBL" id="JACHFM010000001">
    <property type="protein sequence ID" value="MBB5220762.1"/>
    <property type="molecule type" value="Genomic_DNA"/>
</dbReference>
<keyword evidence="9" id="KW-1185">Reference proteome</keyword>
<keyword evidence="8" id="KW-0456">Lyase</keyword>
<dbReference type="Proteomes" id="UP000549457">
    <property type="component" value="Unassembled WGS sequence"/>
</dbReference>
<feature type="binding site" evidence="6">
    <location>
        <position position="128"/>
    </location>
    <ligand>
        <name>Mg(2+)</name>
        <dbReference type="ChEBI" id="CHEBI:18420"/>
    </ligand>
</feature>
<evidence type="ECO:0000256" key="5">
    <source>
        <dbReference type="PIRSR" id="PIRSR015582-1"/>
    </source>
</evidence>
<feature type="binding site" evidence="6">
    <location>
        <position position="155"/>
    </location>
    <ligand>
        <name>Mg(2+)</name>
        <dbReference type="ChEBI" id="CHEBI:18420"/>
    </ligand>
</feature>
<dbReference type="Gene3D" id="3.20.20.60">
    <property type="entry name" value="Phosphoenolpyruvate-binding domains"/>
    <property type="match status" value="1"/>
</dbReference>
<evidence type="ECO:0000313" key="8">
    <source>
        <dbReference type="EMBL" id="MBB5220762.1"/>
    </source>
</evidence>
<dbReference type="GO" id="GO:0016829">
    <property type="term" value="F:lyase activity"/>
    <property type="evidence" value="ECO:0007669"/>
    <property type="project" value="UniProtKB-KW"/>
</dbReference>
<sequence length="293" mass="30904">MPQDAHPFRSVLYMPGSRPRALEKARTLAADALILDLEDAVAPAEKPNARELVAEAVEAGGYGKRKLLVRVNGFDTEWGEADIARASAAQPDAILLPKVESAADIARAALLMADAGAGEHVRIWAMMETPRGALNALAIAESHPRLEGFVLGTNDLVKDLGAAHTPDRLPLVTSLGLCLLGARAAGLVCVDGVYNAFQDAEGLRAACVQGRDMGFDGKTLIHPDQIAIANEVFAPSTDAVALARRQVEAFEQATARGEGVAVVDGRIVENLHVVTAKRLIERAETIAALESAA</sequence>
<dbReference type="SUPFAM" id="SSF51621">
    <property type="entry name" value="Phosphoenolpyruvate/pyruvate domain"/>
    <property type="match status" value="1"/>
</dbReference>
<evidence type="ECO:0000256" key="6">
    <source>
        <dbReference type="PIRSR" id="PIRSR015582-2"/>
    </source>
</evidence>
<dbReference type="InterPro" id="IPR040442">
    <property type="entry name" value="Pyrv_kinase-like_dom_sf"/>
</dbReference>
<accession>A0A840SN62</accession>
<evidence type="ECO:0000259" key="7">
    <source>
        <dbReference type="Pfam" id="PF03328"/>
    </source>
</evidence>
<comment type="similarity">
    <text evidence="2">Belongs to the HpcH/HpaI aldolase family.</text>
</comment>
<keyword evidence="3 6" id="KW-0479">Metal-binding</keyword>